<comment type="caution">
    <text evidence="9">The sequence shown here is derived from an EMBL/GenBank/DDBJ whole genome shotgun (WGS) entry which is preliminary data.</text>
</comment>
<evidence type="ECO:0000256" key="5">
    <source>
        <dbReference type="ARBA" id="ARBA00023211"/>
    </source>
</evidence>
<dbReference type="InterPro" id="IPR007342">
    <property type="entry name" value="PsuG"/>
</dbReference>
<protein>
    <recommendedName>
        <fullName evidence="8">Carbohydrate kinase PfkB domain-containing protein</fullName>
    </recommendedName>
</protein>
<dbReference type="SUPFAM" id="SSF53613">
    <property type="entry name" value="Ribokinase-like"/>
    <property type="match status" value="1"/>
</dbReference>
<keyword evidence="4" id="KW-0378">Hydrolase</keyword>
<sequence>MHILARRVAGATMARGNGSIRRSKKCYSTGFASSFIRLSPKVKEALANDEPVVALESTIISHGMPYPQNVETAQAVEAIVANNGSTAATIALMDGKICVGLDEESLVRLGKSKIPAVKTSRRDIAIVLSQRILGATTVSGTMVAAHMAGIKIFATGGIGGVHRGAETTMDVSTDLTELGRTPVAVICAGAKSILDLSKTLEYLETQGVPVVAYGKTSEFPAFFSPHSGLRAPWSLQTPEQVAALIRTNVKLGLMSGQVIAVPIPSEHAKHSAIIERAIDTAVRESEEKGIRGKESTPFLLKRVVELTGGASLKANIALVKNNAQVASQIANSLNGMTKRGIHGMRACNFNASNASRKSQNDASQTKPHPLLVIGGAAIDLTSRINASARSSGTVSETSYPGTVELSVGGVGQNIARAAHLLGANPFLISAVGHDAHGQTIRVSMEELGMSTSFLQYPGEHARTAVYSAFYGPDGNLIAAVADMDINGMLSAQQIEEAFGSLAPCVVGLDGNLSVLVLSNAITLAAHHKSCVVFEPTSVPKCTGILNALSFIKRSDTMENADGLVQIITPNKLELEEMAEVAVEIELVESRPLADTVEEIAAMHYTLDPSIIRDALTLFPLFPIQIIKLGEKGVAVVSPMPTRKTKPVIRHIPANKPNLIINSNGAGDSLVGALLALLYTKQVTVSSKRHLDLEPQEIDHMATLAQKASVLSLESPLAVSDKLKLDLITTVD</sequence>
<keyword evidence="2" id="KW-0479">Metal-binding</keyword>
<dbReference type="SUPFAM" id="SSF110581">
    <property type="entry name" value="Indigoidine synthase A-like"/>
    <property type="match status" value="1"/>
</dbReference>
<feature type="domain" description="Carbohydrate kinase PfkB" evidence="8">
    <location>
        <begin position="378"/>
        <end position="715"/>
    </location>
</feature>
<dbReference type="CDD" id="cd01941">
    <property type="entry name" value="YeiC_kinase_like"/>
    <property type="match status" value="1"/>
</dbReference>
<evidence type="ECO:0000256" key="6">
    <source>
        <dbReference type="ARBA" id="ARBA00023239"/>
    </source>
</evidence>
<dbReference type="Gene3D" id="3.40.1190.20">
    <property type="match status" value="1"/>
</dbReference>
<evidence type="ECO:0000256" key="1">
    <source>
        <dbReference type="ARBA" id="ARBA00022679"/>
    </source>
</evidence>
<dbReference type="GO" id="GO:0046872">
    <property type="term" value="F:metal ion binding"/>
    <property type="evidence" value="ECO:0007669"/>
    <property type="project" value="UniProtKB-KW"/>
</dbReference>
<dbReference type="GO" id="GO:0005737">
    <property type="term" value="C:cytoplasm"/>
    <property type="evidence" value="ECO:0007669"/>
    <property type="project" value="TreeGrafter"/>
</dbReference>
<dbReference type="InterPro" id="IPR029056">
    <property type="entry name" value="Ribokinase-like"/>
</dbReference>
<dbReference type="Proteomes" id="UP001151518">
    <property type="component" value="Unassembled WGS sequence"/>
</dbReference>
<dbReference type="Pfam" id="PF00294">
    <property type="entry name" value="PfkB"/>
    <property type="match status" value="1"/>
</dbReference>
<evidence type="ECO:0000256" key="2">
    <source>
        <dbReference type="ARBA" id="ARBA00022723"/>
    </source>
</evidence>
<name>A0A9W8G2F4_9FUNG</name>
<dbReference type="Gene3D" id="3.40.1790.10">
    <property type="entry name" value="Indigoidine synthase domain"/>
    <property type="match status" value="1"/>
</dbReference>
<proteinExistence type="inferred from homology"/>
<dbReference type="EMBL" id="JANBTW010000163">
    <property type="protein sequence ID" value="KAJ2669084.1"/>
    <property type="molecule type" value="Genomic_DNA"/>
</dbReference>
<dbReference type="GO" id="GO:0004730">
    <property type="term" value="F:pseudouridylate synthase activity"/>
    <property type="evidence" value="ECO:0007669"/>
    <property type="project" value="InterPro"/>
</dbReference>
<evidence type="ECO:0000259" key="8">
    <source>
        <dbReference type="Pfam" id="PF00294"/>
    </source>
</evidence>
<dbReference type="AlphaFoldDB" id="A0A9W8G2F4"/>
<reference evidence="9" key="1">
    <citation type="submission" date="2022-07" db="EMBL/GenBank/DDBJ databases">
        <title>Phylogenomic reconstructions and comparative analyses of Kickxellomycotina fungi.</title>
        <authorList>
            <person name="Reynolds N.K."/>
            <person name="Stajich J.E."/>
            <person name="Barry K."/>
            <person name="Grigoriev I.V."/>
            <person name="Crous P."/>
            <person name="Smith M.E."/>
        </authorList>
    </citation>
    <scope>NUCLEOTIDE SEQUENCE</scope>
    <source>
        <strain evidence="9">NRRL 3115</strain>
    </source>
</reference>
<dbReference type="InterPro" id="IPR002173">
    <property type="entry name" value="Carboh/pur_kinase_PfkB_CS"/>
</dbReference>
<evidence type="ECO:0000256" key="4">
    <source>
        <dbReference type="ARBA" id="ARBA00022801"/>
    </source>
</evidence>
<keyword evidence="3" id="KW-0418">Kinase</keyword>
<keyword evidence="5" id="KW-0464">Manganese</keyword>
<evidence type="ECO:0000313" key="9">
    <source>
        <dbReference type="EMBL" id="KAJ2669084.1"/>
    </source>
</evidence>
<dbReference type="HAMAP" id="MF_01876">
    <property type="entry name" value="PsiMP_glycosidase"/>
    <property type="match status" value="1"/>
</dbReference>
<dbReference type="Pfam" id="PF04227">
    <property type="entry name" value="Indigoidine_A"/>
    <property type="match status" value="1"/>
</dbReference>
<evidence type="ECO:0000256" key="7">
    <source>
        <dbReference type="ARBA" id="ARBA00023295"/>
    </source>
</evidence>
<evidence type="ECO:0000313" key="10">
    <source>
        <dbReference type="Proteomes" id="UP001151518"/>
    </source>
</evidence>
<dbReference type="GO" id="GO:0016301">
    <property type="term" value="F:kinase activity"/>
    <property type="evidence" value="ECO:0007669"/>
    <property type="project" value="UniProtKB-KW"/>
</dbReference>
<dbReference type="PANTHER" id="PTHR42909">
    <property type="entry name" value="ZGC:136858"/>
    <property type="match status" value="1"/>
</dbReference>
<dbReference type="GO" id="GO:0016798">
    <property type="term" value="F:hydrolase activity, acting on glycosyl bonds"/>
    <property type="evidence" value="ECO:0007669"/>
    <property type="project" value="UniProtKB-KW"/>
</dbReference>
<dbReference type="InterPro" id="IPR022830">
    <property type="entry name" value="Indigdn_synthA-like"/>
</dbReference>
<dbReference type="InterPro" id="IPR011611">
    <property type="entry name" value="PfkB_dom"/>
</dbReference>
<accession>A0A9W8G2F4</accession>
<keyword evidence="7" id="KW-0326">Glycosidase</keyword>
<evidence type="ECO:0000256" key="3">
    <source>
        <dbReference type="ARBA" id="ARBA00022777"/>
    </source>
</evidence>
<organism evidence="9 10">
    <name type="scientific">Coemansia spiralis</name>
    <dbReference type="NCBI Taxonomy" id="417178"/>
    <lineage>
        <taxon>Eukaryota</taxon>
        <taxon>Fungi</taxon>
        <taxon>Fungi incertae sedis</taxon>
        <taxon>Zoopagomycota</taxon>
        <taxon>Kickxellomycotina</taxon>
        <taxon>Kickxellomycetes</taxon>
        <taxon>Kickxellales</taxon>
        <taxon>Kickxellaceae</taxon>
        <taxon>Coemansia</taxon>
    </lineage>
</organism>
<dbReference type="PANTHER" id="PTHR42909:SF1">
    <property type="entry name" value="CARBOHYDRATE KINASE PFKB DOMAIN-CONTAINING PROTEIN"/>
    <property type="match status" value="1"/>
</dbReference>
<dbReference type="PROSITE" id="PS00584">
    <property type="entry name" value="PFKB_KINASES_2"/>
    <property type="match status" value="1"/>
</dbReference>
<gene>
    <name evidence="9" type="ORF">GGI25_006259</name>
</gene>
<keyword evidence="1" id="KW-0808">Transferase</keyword>
<dbReference type="OrthoDB" id="198885at2759"/>
<keyword evidence="6" id="KW-0456">Lyase</keyword>